<dbReference type="CDD" id="cd11062">
    <property type="entry name" value="CYP58-like"/>
    <property type="match status" value="1"/>
</dbReference>
<gene>
    <name evidence="10" type="ORF">FB567DRAFT_261358</name>
</gene>
<dbReference type="InterPro" id="IPR050121">
    <property type="entry name" value="Cytochrome_P450_monoxygenase"/>
</dbReference>
<dbReference type="EMBL" id="JAGMVJ010000039">
    <property type="protein sequence ID" value="KAH7066485.1"/>
    <property type="molecule type" value="Genomic_DNA"/>
</dbReference>
<keyword evidence="11" id="KW-1185">Reference proteome</keyword>
<dbReference type="SUPFAM" id="SSF48264">
    <property type="entry name" value="Cytochrome P450"/>
    <property type="match status" value="1"/>
</dbReference>
<evidence type="ECO:0000256" key="1">
    <source>
        <dbReference type="ARBA" id="ARBA00001971"/>
    </source>
</evidence>
<dbReference type="Gene3D" id="1.10.630.10">
    <property type="entry name" value="Cytochrome P450"/>
    <property type="match status" value="1"/>
</dbReference>
<evidence type="ECO:0000256" key="4">
    <source>
        <dbReference type="ARBA" id="ARBA00023002"/>
    </source>
</evidence>
<comment type="caution">
    <text evidence="10">The sequence shown here is derived from an EMBL/GenBank/DDBJ whole genome shotgun (WGS) entry which is preliminary data.</text>
</comment>
<keyword evidence="4 8" id="KW-0560">Oxidoreductase</keyword>
<dbReference type="InterPro" id="IPR001128">
    <property type="entry name" value="Cyt_P450"/>
</dbReference>
<dbReference type="GO" id="GO:0020037">
    <property type="term" value="F:heme binding"/>
    <property type="evidence" value="ECO:0007669"/>
    <property type="project" value="InterPro"/>
</dbReference>
<evidence type="ECO:0000256" key="7">
    <source>
        <dbReference type="PIRSR" id="PIRSR602401-1"/>
    </source>
</evidence>
<dbReference type="PRINTS" id="PR00385">
    <property type="entry name" value="P450"/>
</dbReference>
<dbReference type="PANTHER" id="PTHR24305:SF157">
    <property type="entry name" value="N-ACETYLTRYPTOPHAN 6-HYDROXYLASE IVOC-RELATED"/>
    <property type="match status" value="1"/>
</dbReference>
<dbReference type="PROSITE" id="PS00086">
    <property type="entry name" value="CYTOCHROME_P450"/>
    <property type="match status" value="1"/>
</dbReference>
<evidence type="ECO:0000256" key="3">
    <source>
        <dbReference type="ARBA" id="ARBA00022723"/>
    </source>
</evidence>
<evidence type="ECO:0000256" key="2">
    <source>
        <dbReference type="ARBA" id="ARBA00010617"/>
    </source>
</evidence>
<dbReference type="PRINTS" id="PR00463">
    <property type="entry name" value="EP450I"/>
</dbReference>
<keyword evidence="7 8" id="KW-0349">Heme</keyword>
<dbReference type="OrthoDB" id="3945418at2759"/>
<keyword evidence="9" id="KW-0472">Membrane</keyword>
<keyword evidence="6 8" id="KW-0503">Monooxygenase</keyword>
<keyword evidence="9" id="KW-1133">Transmembrane helix</keyword>
<proteinExistence type="inferred from homology"/>
<organism evidence="10 11">
    <name type="scientific">Paraphoma chrysanthemicola</name>
    <dbReference type="NCBI Taxonomy" id="798071"/>
    <lineage>
        <taxon>Eukaryota</taxon>
        <taxon>Fungi</taxon>
        <taxon>Dikarya</taxon>
        <taxon>Ascomycota</taxon>
        <taxon>Pezizomycotina</taxon>
        <taxon>Dothideomycetes</taxon>
        <taxon>Pleosporomycetidae</taxon>
        <taxon>Pleosporales</taxon>
        <taxon>Pleosporineae</taxon>
        <taxon>Phaeosphaeriaceae</taxon>
        <taxon>Paraphoma</taxon>
    </lineage>
</organism>
<evidence type="ECO:0000256" key="6">
    <source>
        <dbReference type="ARBA" id="ARBA00023033"/>
    </source>
</evidence>
<name>A0A8K0QSU3_9PLEO</name>
<sequence length="522" mass="58898">MAIATWDIATLLTTVPVLTALYVLGLVIYRLYLSPLAKFPGPKLAAATSWYGKYFDLVAKRHGGQFPMEIKRMHEQYGPIVRIAPDELHIDDPEYWQEVYCSNSASRPIDKQEKLQHRFGLPGAIFSTPSAELHRLRRSAMAGFFSRQRLRETQNRVNQLVNRISQRVSNEYAGTGRALDIGDMFSCLAVDIVTELCFRRCTNCTEAPEFKAPLVVTIINNIWLSHWNAHFRPLLAWIERLPDFCIVILAPQIKPILDLRVSINHKVDEILSGMDKSSIGTKDFRGSDNDTVFDEMLASKLPGDELSFDRLSQEAMAVTTAGVETVKATITFAIFHSLDDPAIGARLKAELTKAIPDPTIIPPWLELEKLPYLTAVINESLRLSYGTTQRSPRINRLHAMRYGQWIIPAGTSVGMDSYHMHTNADVFPDPFVFRPERWLGNPKGPDGRQPLTNYLTSFGAGSRICVAMHLAYMEVFVALGVIFRRHDLELFETNLSDVEFALDMVAPMPHRGSRGIRVTVRK</sequence>
<comment type="similarity">
    <text evidence="2 8">Belongs to the cytochrome P450 family.</text>
</comment>
<dbReference type="InterPro" id="IPR017972">
    <property type="entry name" value="Cyt_P450_CS"/>
</dbReference>
<evidence type="ECO:0000256" key="9">
    <source>
        <dbReference type="SAM" id="Phobius"/>
    </source>
</evidence>
<evidence type="ECO:0000313" key="10">
    <source>
        <dbReference type="EMBL" id="KAH7066485.1"/>
    </source>
</evidence>
<reference evidence="10" key="1">
    <citation type="journal article" date="2021" name="Nat. Commun.">
        <title>Genetic determinants of endophytism in the Arabidopsis root mycobiome.</title>
        <authorList>
            <person name="Mesny F."/>
            <person name="Miyauchi S."/>
            <person name="Thiergart T."/>
            <person name="Pickel B."/>
            <person name="Atanasova L."/>
            <person name="Karlsson M."/>
            <person name="Huettel B."/>
            <person name="Barry K.W."/>
            <person name="Haridas S."/>
            <person name="Chen C."/>
            <person name="Bauer D."/>
            <person name="Andreopoulos W."/>
            <person name="Pangilinan J."/>
            <person name="LaButti K."/>
            <person name="Riley R."/>
            <person name="Lipzen A."/>
            <person name="Clum A."/>
            <person name="Drula E."/>
            <person name="Henrissat B."/>
            <person name="Kohler A."/>
            <person name="Grigoriev I.V."/>
            <person name="Martin F.M."/>
            <person name="Hacquard S."/>
        </authorList>
    </citation>
    <scope>NUCLEOTIDE SEQUENCE</scope>
    <source>
        <strain evidence="10">MPI-SDFR-AT-0120</strain>
    </source>
</reference>
<feature type="transmembrane region" description="Helical" evidence="9">
    <location>
        <begin position="6"/>
        <end position="29"/>
    </location>
</feature>
<comment type="cofactor">
    <cofactor evidence="1 7">
        <name>heme</name>
        <dbReference type="ChEBI" id="CHEBI:30413"/>
    </cofactor>
</comment>
<keyword evidence="3 7" id="KW-0479">Metal-binding</keyword>
<dbReference type="InterPro" id="IPR002401">
    <property type="entry name" value="Cyt_P450_E_grp-I"/>
</dbReference>
<feature type="binding site" description="axial binding residue" evidence="7">
    <location>
        <position position="465"/>
    </location>
    <ligand>
        <name>heme</name>
        <dbReference type="ChEBI" id="CHEBI:30413"/>
    </ligand>
    <ligandPart>
        <name>Fe</name>
        <dbReference type="ChEBI" id="CHEBI:18248"/>
    </ligandPart>
</feature>
<dbReference type="InterPro" id="IPR036396">
    <property type="entry name" value="Cyt_P450_sf"/>
</dbReference>
<evidence type="ECO:0000313" key="11">
    <source>
        <dbReference type="Proteomes" id="UP000813461"/>
    </source>
</evidence>
<keyword evidence="9" id="KW-0812">Transmembrane</keyword>
<keyword evidence="5 7" id="KW-0408">Iron</keyword>
<dbReference type="PANTHER" id="PTHR24305">
    <property type="entry name" value="CYTOCHROME P450"/>
    <property type="match status" value="1"/>
</dbReference>
<dbReference type="Proteomes" id="UP000813461">
    <property type="component" value="Unassembled WGS sequence"/>
</dbReference>
<accession>A0A8K0QSU3</accession>
<dbReference type="AlphaFoldDB" id="A0A8K0QSU3"/>
<dbReference type="GO" id="GO:0004497">
    <property type="term" value="F:monooxygenase activity"/>
    <property type="evidence" value="ECO:0007669"/>
    <property type="project" value="UniProtKB-KW"/>
</dbReference>
<protein>
    <submittedName>
        <fullName evidence="10">Cytochrome P450</fullName>
    </submittedName>
</protein>
<evidence type="ECO:0000256" key="5">
    <source>
        <dbReference type="ARBA" id="ARBA00023004"/>
    </source>
</evidence>
<dbReference type="Pfam" id="PF00067">
    <property type="entry name" value="p450"/>
    <property type="match status" value="1"/>
</dbReference>
<dbReference type="GO" id="GO:0005506">
    <property type="term" value="F:iron ion binding"/>
    <property type="evidence" value="ECO:0007669"/>
    <property type="project" value="InterPro"/>
</dbReference>
<dbReference type="GO" id="GO:0016705">
    <property type="term" value="F:oxidoreductase activity, acting on paired donors, with incorporation or reduction of molecular oxygen"/>
    <property type="evidence" value="ECO:0007669"/>
    <property type="project" value="InterPro"/>
</dbReference>
<evidence type="ECO:0000256" key="8">
    <source>
        <dbReference type="RuleBase" id="RU000461"/>
    </source>
</evidence>